<evidence type="ECO:0000256" key="12">
    <source>
        <dbReference type="HAMAP-Rule" id="MF_00015"/>
    </source>
</evidence>
<dbReference type="InterPro" id="IPR006200">
    <property type="entry name" value="LexA"/>
</dbReference>
<evidence type="ECO:0000256" key="1">
    <source>
        <dbReference type="ARBA" id="ARBA00007484"/>
    </source>
</evidence>
<dbReference type="InterPro" id="IPR015927">
    <property type="entry name" value="Peptidase_S24_S26A/B/C"/>
</dbReference>
<feature type="active site" description="For autocatalytic cleavage activity" evidence="12">
    <location>
        <position position="159"/>
    </location>
</feature>
<dbReference type="InterPro" id="IPR006197">
    <property type="entry name" value="Peptidase_S24_LexA"/>
</dbReference>
<dbReference type="SUPFAM" id="SSF46785">
    <property type="entry name" value="Winged helix' DNA-binding domain"/>
    <property type="match status" value="1"/>
</dbReference>
<comment type="caution">
    <text evidence="16">The sequence shown here is derived from an EMBL/GenBank/DDBJ whole genome shotgun (WGS) entry which is preliminary data.</text>
</comment>
<protein>
    <recommendedName>
        <fullName evidence="12">LexA repressor</fullName>
        <ecNumber evidence="12">3.4.21.88</ecNumber>
    </recommendedName>
</protein>
<dbReference type="Pfam" id="PF01726">
    <property type="entry name" value="LexA_DNA_bind"/>
    <property type="match status" value="1"/>
</dbReference>
<dbReference type="GO" id="GO:0006281">
    <property type="term" value="P:DNA repair"/>
    <property type="evidence" value="ECO:0007669"/>
    <property type="project" value="UniProtKB-UniRule"/>
</dbReference>
<evidence type="ECO:0000256" key="7">
    <source>
        <dbReference type="ARBA" id="ARBA00023015"/>
    </source>
</evidence>
<keyword evidence="2 12" id="KW-0678">Repressor</keyword>
<dbReference type="GO" id="GO:0009432">
    <property type="term" value="P:SOS response"/>
    <property type="evidence" value="ECO:0007669"/>
    <property type="project" value="UniProtKB-UniRule"/>
</dbReference>
<dbReference type="PANTHER" id="PTHR33516:SF2">
    <property type="entry name" value="LEXA REPRESSOR-RELATED"/>
    <property type="match status" value="1"/>
</dbReference>
<proteinExistence type="inferred from homology"/>
<dbReference type="InterPro" id="IPR006199">
    <property type="entry name" value="LexA_DNA-bd_dom"/>
</dbReference>
<keyword evidence="6 12" id="KW-0068">Autocatalytic cleavage</keyword>
<evidence type="ECO:0000256" key="10">
    <source>
        <dbReference type="ARBA" id="ARBA00023204"/>
    </source>
</evidence>
<dbReference type="InterPro" id="IPR036286">
    <property type="entry name" value="LexA/Signal_pep-like_sf"/>
</dbReference>
<reference evidence="16" key="2">
    <citation type="submission" date="2020-09" db="EMBL/GenBank/DDBJ databases">
        <authorList>
            <person name="Sun Q."/>
            <person name="Zhou Y."/>
        </authorList>
    </citation>
    <scope>NUCLEOTIDE SEQUENCE</scope>
    <source>
        <strain evidence="16">CGMCC 1.15758</strain>
    </source>
</reference>
<dbReference type="InterPro" id="IPR050077">
    <property type="entry name" value="LexA_repressor"/>
</dbReference>
<gene>
    <name evidence="12 16" type="primary">lexA</name>
    <name evidence="16" type="ORF">GCM10010995_22650</name>
</gene>
<keyword evidence="17" id="KW-1185">Reference proteome</keyword>
<keyword evidence="9 12" id="KW-0804">Transcription</keyword>
<reference evidence="16" key="1">
    <citation type="journal article" date="2014" name="Int. J. Syst. Evol. Microbiol.">
        <title>Complete genome sequence of Corynebacterium casei LMG S-19264T (=DSM 44701T), isolated from a smear-ripened cheese.</title>
        <authorList>
            <consortium name="US DOE Joint Genome Institute (JGI-PGF)"/>
            <person name="Walter F."/>
            <person name="Albersmeier A."/>
            <person name="Kalinowski J."/>
            <person name="Ruckert C."/>
        </authorList>
    </citation>
    <scope>NUCLEOTIDE SEQUENCE</scope>
    <source>
        <strain evidence="16">CGMCC 1.15758</strain>
    </source>
</reference>
<dbReference type="EMBL" id="BMJS01000032">
    <property type="protein sequence ID" value="GGG04687.1"/>
    <property type="molecule type" value="Genomic_DNA"/>
</dbReference>
<dbReference type="RefSeq" id="WP_117003577.1">
    <property type="nucleotide sequence ID" value="NZ_BMJS01000032.1"/>
</dbReference>
<sequence length="205" mass="23114">MLNNKEQQVLNIIQSFQAKNGYSPTFSDIADALNLKSKATVSYYIKALKEKGYIHIPKGKRKHIEIIDQADNEQHNLLHLPLVGTIAAGLPLEAYEVIETIDLSELLNMPDRYLLKISGNSMQDSGILDGDLVLIQKQHIARNGQIVVALIDEKEATLKEFKMQDNKTVTLIPHNEDLPPMIYPAHRVSIQGVYLGMRLDRSFLL</sequence>
<dbReference type="GO" id="GO:0003677">
    <property type="term" value="F:DNA binding"/>
    <property type="evidence" value="ECO:0007669"/>
    <property type="project" value="UniProtKB-UniRule"/>
</dbReference>
<accession>A0A8J2Z611</accession>
<keyword evidence="4 12" id="KW-0227">DNA damage</keyword>
<evidence type="ECO:0000259" key="14">
    <source>
        <dbReference type="Pfam" id="PF00717"/>
    </source>
</evidence>
<dbReference type="OrthoDB" id="9802364at2"/>
<dbReference type="GO" id="GO:0004252">
    <property type="term" value="F:serine-type endopeptidase activity"/>
    <property type="evidence" value="ECO:0007669"/>
    <property type="project" value="UniProtKB-UniRule"/>
</dbReference>
<evidence type="ECO:0000313" key="17">
    <source>
        <dbReference type="Proteomes" id="UP000636949"/>
    </source>
</evidence>
<dbReference type="EC" id="3.4.21.88" evidence="12"/>
<feature type="domain" description="LexA repressor DNA-binding" evidence="15">
    <location>
        <begin position="2"/>
        <end position="60"/>
    </location>
</feature>
<dbReference type="AlphaFoldDB" id="A0A8J2Z611"/>
<dbReference type="Gene3D" id="1.10.10.10">
    <property type="entry name" value="Winged helix-like DNA-binding domain superfamily/Winged helix DNA-binding domain"/>
    <property type="match status" value="1"/>
</dbReference>
<evidence type="ECO:0000256" key="13">
    <source>
        <dbReference type="RuleBase" id="RU003991"/>
    </source>
</evidence>
<dbReference type="CDD" id="cd06529">
    <property type="entry name" value="S24_LexA-like"/>
    <property type="match status" value="1"/>
</dbReference>
<organism evidence="16 17">
    <name type="scientific">Cysteiniphilum litorale</name>
    <dbReference type="NCBI Taxonomy" id="2056700"/>
    <lineage>
        <taxon>Bacteria</taxon>
        <taxon>Pseudomonadati</taxon>
        <taxon>Pseudomonadota</taxon>
        <taxon>Gammaproteobacteria</taxon>
        <taxon>Thiotrichales</taxon>
        <taxon>Fastidiosibacteraceae</taxon>
        <taxon>Cysteiniphilum</taxon>
    </lineage>
</organism>
<feature type="DNA-binding region" description="H-T-H motif" evidence="12">
    <location>
        <begin position="26"/>
        <end position="46"/>
    </location>
</feature>
<keyword evidence="10 12" id="KW-0234">DNA repair</keyword>
<dbReference type="Gene3D" id="2.10.109.10">
    <property type="entry name" value="Umud Fragment, subunit A"/>
    <property type="match status" value="1"/>
</dbReference>
<dbReference type="Pfam" id="PF00717">
    <property type="entry name" value="Peptidase_S24"/>
    <property type="match status" value="1"/>
</dbReference>
<dbReference type="InterPro" id="IPR036390">
    <property type="entry name" value="WH_DNA-bd_sf"/>
</dbReference>
<dbReference type="GO" id="GO:0006508">
    <property type="term" value="P:proteolysis"/>
    <property type="evidence" value="ECO:0007669"/>
    <property type="project" value="InterPro"/>
</dbReference>
<evidence type="ECO:0000256" key="5">
    <source>
        <dbReference type="ARBA" id="ARBA00022801"/>
    </source>
</evidence>
<dbReference type="NCBIfam" id="TIGR00498">
    <property type="entry name" value="lexA"/>
    <property type="match status" value="1"/>
</dbReference>
<evidence type="ECO:0000256" key="8">
    <source>
        <dbReference type="ARBA" id="ARBA00023125"/>
    </source>
</evidence>
<keyword evidence="5 12" id="KW-0378">Hydrolase</keyword>
<dbReference type="PANTHER" id="PTHR33516">
    <property type="entry name" value="LEXA REPRESSOR"/>
    <property type="match status" value="1"/>
</dbReference>
<keyword evidence="3 12" id="KW-0235">DNA replication</keyword>
<dbReference type="InterPro" id="IPR039418">
    <property type="entry name" value="LexA-like"/>
</dbReference>
<dbReference type="PRINTS" id="PR00726">
    <property type="entry name" value="LEXASERPTASE"/>
</dbReference>
<comment type="catalytic activity">
    <reaction evidence="12">
        <text>Hydrolysis of Ala-|-Gly bond in repressor LexA.</text>
        <dbReference type="EC" id="3.4.21.88"/>
    </reaction>
</comment>
<dbReference type="Proteomes" id="UP000636949">
    <property type="component" value="Unassembled WGS sequence"/>
</dbReference>
<evidence type="ECO:0000256" key="3">
    <source>
        <dbReference type="ARBA" id="ARBA00022705"/>
    </source>
</evidence>
<evidence type="ECO:0000256" key="4">
    <source>
        <dbReference type="ARBA" id="ARBA00022763"/>
    </source>
</evidence>
<keyword evidence="7 12" id="KW-0805">Transcription regulation</keyword>
<name>A0A8J2Z611_9GAMM</name>
<evidence type="ECO:0000256" key="2">
    <source>
        <dbReference type="ARBA" id="ARBA00022491"/>
    </source>
</evidence>
<dbReference type="SUPFAM" id="SSF51306">
    <property type="entry name" value="LexA/Signal peptidase"/>
    <property type="match status" value="1"/>
</dbReference>
<comment type="function">
    <text evidence="12">Represses a number of genes involved in the response to DNA damage (SOS response), including recA and lexA. In the presence of single-stranded DNA, RecA interacts with LexA causing an autocatalytic cleavage which disrupts the DNA-binding part of LexA, leading to derepression of the SOS regulon and eventually DNA repair.</text>
</comment>
<dbReference type="GO" id="GO:0045892">
    <property type="term" value="P:negative regulation of DNA-templated transcription"/>
    <property type="evidence" value="ECO:0007669"/>
    <property type="project" value="UniProtKB-UniRule"/>
</dbReference>
<keyword evidence="8 12" id="KW-0238">DNA-binding</keyword>
<evidence type="ECO:0000256" key="9">
    <source>
        <dbReference type="ARBA" id="ARBA00023163"/>
    </source>
</evidence>
<feature type="domain" description="Peptidase S24/S26A/S26B/S26C" evidence="14">
    <location>
        <begin position="81"/>
        <end position="194"/>
    </location>
</feature>
<feature type="active site" description="For autocatalytic cleavage activity" evidence="12">
    <location>
        <position position="121"/>
    </location>
</feature>
<comment type="subunit">
    <text evidence="12">Homodimer.</text>
</comment>
<evidence type="ECO:0000259" key="15">
    <source>
        <dbReference type="Pfam" id="PF01726"/>
    </source>
</evidence>
<evidence type="ECO:0000256" key="11">
    <source>
        <dbReference type="ARBA" id="ARBA00023236"/>
    </source>
</evidence>
<keyword evidence="11 12" id="KW-0742">SOS response</keyword>
<dbReference type="HAMAP" id="MF_00015">
    <property type="entry name" value="LexA"/>
    <property type="match status" value="1"/>
</dbReference>
<evidence type="ECO:0000313" key="16">
    <source>
        <dbReference type="EMBL" id="GGG04687.1"/>
    </source>
</evidence>
<evidence type="ECO:0000256" key="6">
    <source>
        <dbReference type="ARBA" id="ARBA00022813"/>
    </source>
</evidence>
<feature type="site" description="Cleavage; by autolysis" evidence="12">
    <location>
        <begin position="88"/>
        <end position="89"/>
    </location>
</feature>
<comment type="similarity">
    <text evidence="1 12 13">Belongs to the peptidase S24 family.</text>
</comment>
<dbReference type="GO" id="GO:0006260">
    <property type="term" value="P:DNA replication"/>
    <property type="evidence" value="ECO:0007669"/>
    <property type="project" value="UniProtKB-UniRule"/>
</dbReference>
<dbReference type="InterPro" id="IPR036388">
    <property type="entry name" value="WH-like_DNA-bd_sf"/>
</dbReference>